<sequence>MAAASGLMDLGQLLTSVDAPSIQLCGNDAFALLITRDTLAHMLDPKQVPGWWTPPGGIMAAPPAGDAGGAAAPADRAACFESPLPHAAARRALPAPKQPNTWLFCDDSTANVGSLITQVLQTSA</sequence>
<accession>A0A0D2MEF2</accession>
<dbReference type="Proteomes" id="UP000054498">
    <property type="component" value="Unassembled WGS sequence"/>
</dbReference>
<name>A0A0D2MEF2_9CHLO</name>
<reference evidence="1 2" key="1">
    <citation type="journal article" date="2013" name="BMC Genomics">
        <title>Reconstruction of the lipid metabolism for the microalga Monoraphidium neglectum from its genome sequence reveals characteristics suitable for biofuel production.</title>
        <authorList>
            <person name="Bogen C."/>
            <person name="Al-Dilaimi A."/>
            <person name="Albersmeier A."/>
            <person name="Wichmann J."/>
            <person name="Grundmann M."/>
            <person name="Rupp O."/>
            <person name="Lauersen K.J."/>
            <person name="Blifernez-Klassen O."/>
            <person name="Kalinowski J."/>
            <person name="Goesmann A."/>
            <person name="Mussgnug J.H."/>
            <person name="Kruse O."/>
        </authorList>
    </citation>
    <scope>NUCLEOTIDE SEQUENCE [LARGE SCALE GENOMIC DNA]</scope>
    <source>
        <strain evidence="1 2">SAG 48.87</strain>
    </source>
</reference>
<dbReference type="GeneID" id="25731977"/>
<evidence type="ECO:0000313" key="1">
    <source>
        <dbReference type="EMBL" id="KIY93545.1"/>
    </source>
</evidence>
<feature type="non-terminal residue" evidence="1">
    <location>
        <position position="124"/>
    </location>
</feature>
<protein>
    <submittedName>
        <fullName evidence="1">Uncharacterized protein</fullName>
    </submittedName>
</protein>
<organism evidence="1 2">
    <name type="scientific">Monoraphidium neglectum</name>
    <dbReference type="NCBI Taxonomy" id="145388"/>
    <lineage>
        <taxon>Eukaryota</taxon>
        <taxon>Viridiplantae</taxon>
        <taxon>Chlorophyta</taxon>
        <taxon>core chlorophytes</taxon>
        <taxon>Chlorophyceae</taxon>
        <taxon>CS clade</taxon>
        <taxon>Sphaeropleales</taxon>
        <taxon>Selenastraceae</taxon>
        <taxon>Monoraphidium</taxon>
    </lineage>
</organism>
<evidence type="ECO:0000313" key="2">
    <source>
        <dbReference type="Proteomes" id="UP000054498"/>
    </source>
</evidence>
<dbReference type="EMBL" id="KK104688">
    <property type="protein sequence ID" value="KIY93545.1"/>
    <property type="molecule type" value="Genomic_DNA"/>
</dbReference>
<keyword evidence="2" id="KW-1185">Reference proteome</keyword>
<dbReference type="RefSeq" id="XP_013892565.1">
    <property type="nucleotide sequence ID" value="XM_014037111.1"/>
</dbReference>
<dbReference type="KEGG" id="mng:MNEG_14417"/>
<proteinExistence type="predicted"/>
<dbReference type="AlphaFoldDB" id="A0A0D2MEF2"/>
<gene>
    <name evidence="1" type="ORF">MNEG_14417</name>
</gene>